<dbReference type="EMBL" id="MTLA01000012">
    <property type="protein sequence ID" value="OOP70182.1"/>
    <property type="molecule type" value="Genomic_DNA"/>
</dbReference>
<proteinExistence type="predicted"/>
<comment type="caution">
    <text evidence="1">The sequence shown here is derived from an EMBL/GenBank/DDBJ whole genome shotgun (WGS) entry which is preliminary data.</text>
</comment>
<gene>
    <name evidence="1" type="ORF">BWZ43_01160</name>
</gene>
<organism evidence="1 2">
    <name type="scientific">Heyndrickxia oleronia</name>
    <dbReference type="NCBI Taxonomy" id="38875"/>
    <lineage>
        <taxon>Bacteria</taxon>
        <taxon>Bacillati</taxon>
        <taxon>Bacillota</taxon>
        <taxon>Bacilli</taxon>
        <taxon>Bacillales</taxon>
        <taxon>Bacillaceae</taxon>
        <taxon>Heyndrickxia</taxon>
    </lineage>
</organism>
<dbReference type="RefSeq" id="WP_078109239.1">
    <property type="nucleotide sequence ID" value="NZ_CP065424.1"/>
</dbReference>
<sequence>MNNLGLRKEEIIEMLKEHEGVSSSLLEKIADVIVANNKKIERNVTSFVSKELKKKISRTSYM</sequence>
<evidence type="ECO:0000313" key="1">
    <source>
        <dbReference type="EMBL" id="OOP70182.1"/>
    </source>
</evidence>
<protein>
    <submittedName>
        <fullName evidence="1">Uncharacterized protein</fullName>
    </submittedName>
</protein>
<dbReference type="Proteomes" id="UP000189761">
    <property type="component" value="Unassembled WGS sequence"/>
</dbReference>
<name>A0A8E2IC63_9BACI</name>
<evidence type="ECO:0000313" key="2">
    <source>
        <dbReference type="Proteomes" id="UP000189761"/>
    </source>
</evidence>
<accession>A0A8E2IC63</accession>
<dbReference type="AlphaFoldDB" id="A0A8E2IC63"/>
<keyword evidence="2" id="KW-1185">Reference proteome</keyword>
<reference evidence="1 2" key="1">
    <citation type="submission" date="2017-01" db="EMBL/GenBank/DDBJ databases">
        <title>Draft genome sequence of Bacillus oleronius.</title>
        <authorList>
            <person name="Allam M."/>
        </authorList>
    </citation>
    <scope>NUCLEOTIDE SEQUENCE [LARGE SCALE GENOMIC DNA]</scope>
    <source>
        <strain evidence="1 2">DSM 9356</strain>
    </source>
</reference>